<gene>
    <name evidence="7" type="ORF">MEDL_28735</name>
</gene>
<keyword evidence="7" id="KW-0378">Hydrolase</keyword>
<reference evidence="7" key="1">
    <citation type="submission" date="2021-03" db="EMBL/GenBank/DDBJ databases">
        <authorList>
            <person name="Bekaert M."/>
        </authorList>
    </citation>
    <scope>NUCLEOTIDE SEQUENCE</scope>
</reference>
<dbReference type="InterPro" id="IPR013806">
    <property type="entry name" value="Kringle-like"/>
</dbReference>
<organism evidence="7 8">
    <name type="scientific">Mytilus edulis</name>
    <name type="common">Blue mussel</name>
    <dbReference type="NCBI Taxonomy" id="6550"/>
    <lineage>
        <taxon>Eukaryota</taxon>
        <taxon>Metazoa</taxon>
        <taxon>Spiralia</taxon>
        <taxon>Lophotrochozoa</taxon>
        <taxon>Mollusca</taxon>
        <taxon>Bivalvia</taxon>
        <taxon>Autobranchia</taxon>
        <taxon>Pteriomorphia</taxon>
        <taxon>Mytilida</taxon>
        <taxon>Mytiloidea</taxon>
        <taxon>Mytilidae</taxon>
        <taxon>Mytilinae</taxon>
        <taxon>Mytilus</taxon>
    </lineage>
</organism>
<dbReference type="Pfam" id="PF00051">
    <property type="entry name" value="Kringle"/>
    <property type="match status" value="2"/>
</dbReference>
<name>A0A8S3S9A8_MYTED</name>
<dbReference type="Gene3D" id="3.50.4.10">
    <property type="entry name" value="Hepatocyte Growth Factor"/>
    <property type="match status" value="1"/>
</dbReference>
<accession>A0A8S3S9A8</accession>
<dbReference type="EMBL" id="CAJPWZ010001429">
    <property type="protein sequence ID" value="CAG2214979.1"/>
    <property type="molecule type" value="Genomic_DNA"/>
</dbReference>
<feature type="domain" description="Kringle" evidence="5">
    <location>
        <begin position="291"/>
        <end position="361"/>
    </location>
</feature>
<feature type="chain" id="PRO_5035730882" evidence="4">
    <location>
        <begin position="18"/>
        <end position="361"/>
    </location>
</feature>
<dbReference type="SUPFAM" id="SSF57414">
    <property type="entry name" value="Hairpin loop containing domain-like"/>
    <property type="match status" value="1"/>
</dbReference>
<evidence type="ECO:0000256" key="1">
    <source>
        <dbReference type="ARBA" id="ARBA00022572"/>
    </source>
</evidence>
<evidence type="ECO:0000259" key="5">
    <source>
        <dbReference type="PROSITE" id="PS50070"/>
    </source>
</evidence>
<dbReference type="GO" id="GO:0004252">
    <property type="term" value="F:serine-type endopeptidase activity"/>
    <property type="evidence" value="ECO:0007669"/>
    <property type="project" value="UniProtKB-EC"/>
</dbReference>
<dbReference type="EC" id="3.4.21.7" evidence="7"/>
<feature type="domain" description="Kringle" evidence="5">
    <location>
        <begin position="148"/>
        <end position="225"/>
    </location>
</feature>
<dbReference type="PANTHER" id="PTHR24261">
    <property type="entry name" value="PLASMINOGEN-RELATED"/>
    <property type="match status" value="1"/>
</dbReference>
<dbReference type="SMART" id="SM00130">
    <property type="entry name" value="KR"/>
    <property type="match status" value="2"/>
</dbReference>
<dbReference type="PRINTS" id="PR00018">
    <property type="entry name" value="KRINGLE"/>
</dbReference>
<protein>
    <submittedName>
        <fullName evidence="7">PLG</fullName>
        <ecNumber evidence="7">3.4.21.7</ecNumber>
    </submittedName>
</protein>
<evidence type="ECO:0000313" key="7">
    <source>
        <dbReference type="EMBL" id="CAG2214979.1"/>
    </source>
</evidence>
<dbReference type="PANTHER" id="PTHR24261:SF7">
    <property type="entry name" value="KRINGLE DOMAIN-CONTAINING PROTEIN"/>
    <property type="match status" value="1"/>
</dbReference>
<evidence type="ECO:0000313" key="8">
    <source>
        <dbReference type="Proteomes" id="UP000683360"/>
    </source>
</evidence>
<comment type="caution">
    <text evidence="3">Lacks conserved residue(s) required for the propagation of feature annotation.</text>
</comment>
<evidence type="ECO:0000256" key="2">
    <source>
        <dbReference type="ARBA" id="ARBA00023157"/>
    </source>
</evidence>
<evidence type="ECO:0000259" key="6">
    <source>
        <dbReference type="PROSITE" id="PS50948"/>
    </source>
</evidence>
<keyword evidence="8" id="KW-1185">Reference proteome</keyword>
<dbReference type="OrthoDB" id="6041507at2759"/>
<feature type="domain" description="Apple" evidence="6">
    <location>
        <begin position="17"/>
        <end position="99"/>
    </location>
</feature>
<keyword evidence="2 3" id="KW-1015">Disulfide bond</keyword>
<dbReference type="InterPro" id="IPR038178">
    <property type="entry name" value="Kringle_sf"/>
</dbReference>
<evidence type="ECO:0000256" key="4">
    <source>
        <dbReference type="SAM" id="SignalP"/>
    </source>
</evidence>
<dbReference type="InterPro" id="IPR050759">
    <property type="entry name" value="Serine_protease_kringle"/>
</dbReference>
<proteinExistence type="predicted"/>
<dbReference type="AlphaFoldDB" id="A0A8S3S9A8"/>
<keyword evidence="1 3" id="KW-0420">Kringle</keyword>
<feature type="signal peptide" evidence="4">
    <location>
        <begin position="1"/>
        <end position="17"/>
    </location>
</feature>
<dbReference type="PROSITE" id="PS50948">
    <property type="entry name" value="PAN"/>
    <property type="match status" value="1"/>
</dbReference>
<evidence type="ECO:0000256" key="3">
    <source>
        <dbReference type="PROSITE-ProRule" id="PRU00121"/>
    </source>
</evidence>
<comment type="caution">
    <text evidence="7">The sequence shown here is derived from an EMBL/GenBank/DDBJ whole genome shotgun (WGS) entry which is preliminary data.</text>
</comment>
<dbReference type="InterPro" id="IPR003609">
    <property type="entry name" value="Pan_app"/>
</dbReference>
<feature type="disulfide bond" evidence="3">
    <location>
        <begin position="333"/>
        <end position="356"/>
    </location>
</feature>
<dbReference type="Gene3D" id="2.40.20.10">
    <property type="entry name" value="Plasminogen Kringle 4"/>
    <property type="match status" value="2"/>
</dbReference>
<dbReference type="PROSITE" id="PS50070">
    <property type="entry name" value="KRINGLE_2"/>
    <property type="match status" value="2"/>
</dbReference>
<sequence length="361" mass="40673">MAMLLHILPCFLIMSHCYQIQEEQFTVWQGYRLNNTVIVELSVEVQNINYCASKCVRSPHCNAASYNDLSKACELHRTIYSTIFITNDTDENQYLAIPKDIYTTTNFAETVQFETTEDKSLSTAQETALETSTIISQQKNWTILGAEDCYWTTSSEYSGTISYTTGGIQCQYWNTDNPHHRYYLPLDTTAHDTNYCRETDHYEGCPGCYTSDPAVNWDYCYIVKCDACGVDERLPVVPTDTTSLFHVGKFIGMVFTCDTLSPGTSVDHCPVSQCGSDDQWTTGYSVSCTDEDCYTDSTTYQGKVTCTVTGITCDFWTLKGAMPAGPDKNTNYCRDPDNTGAPWCYATDPNVRWEFCPVPKC</sequence>
<dbReference type="SMART" id="SM00473">
    <property type="entry name" value="PAN_AP"/>
    <property type="match status" value="1"/>
</dbReference>
<dbReference type="InterPro" id="IPR000001">
    <property type="entry name" value="Kringle"/>
</dbReference>
<dbReference type="Proteomes" id="UP000683360">
    <property type="component" value="Unassembled WGS sequence"/>
</dbReference>
<dbReference type="SUPFAM" id="SSF57440">
    <property type="entry name" value="Kringle-like"/>
    <property type="match status" value="2"/>
</dbReference>
<keyword evidence="4" id="KW-0732">Signal</keyword>
<dbReference type="Pfam" id="PF00024">
    <property type="entry name" value="PAN_1"/>
    <property type="match status" value="1"/>
</dbReference>